<dbReference type="AlphaFoldDB" id="A0A2N9GWY8"/>
<evidence type="ECO:0000313" key="1">
    <source>
        <dbReference type="EMBL" id="SPD04013.1"/>
    </source>
</evidence>
<organism evidence="1">
    <name type="scientific">Fagus sylvatica</name>
    <name type="common">Beechnut</name>
    <dbReference type="NCBI Taxonomy" id="28930"/>
    <lineage>
        <taxon>Eukaryota</taxon>
        <taxon>Viridiplantae</taxon>
        <taxon>Streptophyta</taxon>
        <taxon>Embryophyta</taxon>
        <taxon>Tracheophyta</taxon>
        <taxon>Spermatophyta</taxon>
        <taxon>Magnoliopsida</taxon>
        <taxon>eudicotyledons</taxon>
        <taxon>Gunneridae</taxon>
        <taxon>Pentapetalae</taxon>
        <taxon>rosids</taxon>
        <taxon>fabids</taxon>
        <taxon>Fagales</taxon>
        <taxon>Fagaceae</taxon>
        <taxon>Fagus</taxon>
    </lineage>
</organism>
<dbReference type="EMBL" id="OIVN01002480">
    <property type="protein sequence ID" value="SPD04013.1"/>
    <property type="molecule type" value="Genomic_DNA"/>
</dbReference>
<protein>
    <submittedName>
        <fullName evidence="1">Uncharacterized protein</fullName>
    </submittedName>
</protein>
<gene>
    <name evidence="1" type="ORF">FSB_LOCUS31895</name>
</gene>
<proteinExistence type="predicted"/>
<sequence>MVAMGCRSLGFVAVASGSSHWASRWASPISLSPDCVTGLRGGLELRRAPAPRTGVAHDCDDLWVLI</sequence>
<name>A0A2N9GWY8_FAGSY</name>
<reference evidence="1" key="1">
    <citation type="submission" date="2018-02" db="EMBL/GenBank/DDBJ databases">
        <authorList>
            <person name="Cohen D.B."/>
            <person name="Kent A.D."/>
        </authorList>
    </citation>
    <scope>NUCLEOTIDE SEQUENCE</scope>
</reference>
<accession>A0A2N9GWY8</accession>